<name>A0A6B3LVP3_9BACT</name>
<dbReference type="Proteomes" id="UP000474777">
    <property type="component" value="Unassembled WGS sequence"/>
</dbReference>
<reference evidence="2 3" key="1">
    <citation type="submission" date="2020-02" db="EMBL/GenBank/DDBJ databases">
        <authorList>
            <person name="Kim M.K."/>
        </authorList>
    </citation>
    <scope>NUCLEOTIDE SEQUENCE [LARGE SCALE GENOMIC DNA]</scope>
    <source>
        <strain evidence="2 3">BT327</strain>
    </source>
</reference>
<dbReference type="EMBL" id="JAAGWD010000005">
    <property type="protein sequence ID" value="NEM98356.1"/>
    <property type="molecule type" value="Genomic_DNA"/>
</dbReference>
<gene>
    <name evidence="2" type="ORF">GXP69_11675</name>
</gene>
<dbReference type="RefSeq" id="WP_163915260.1">
    <property type="nucleotide sequence ID" value="NZ_JAAGWD010000005.1"/>
</dbReference>
<dbReference type="AlphaFoldDB" id="A0A6B3LVP3"/>
<feature type="signal peptide" evidence="1">
    <location>
        <begin position="1"/>
        <end position="19"/>
    </location>
</feature>
<feature type="chain" id="PRO_5025568211" evidence="1">
    <location>
        <begin position="20"/>
        <end position="69"/>
    </location>
</feature>
<organism evidence="2 3">
    <name type="scientific">Pontibacter burrus</name>
    <dbReference type="NCBI Taxonomy" id="2704466"/>
    <lineage>
        <taxon>Bacteria</taxon>
        <taxon>Pseudomonadati</taxon>
        <taxon>Bacteroidota</taxon>
        <taxon>Cytophagia</taxon>
        <taxon>Cytophagales</taxon>
        <taxon>Hymenobacteraceae</taxon>
        <taxon>Pontibacter</taxon>
    </lineage>
</organism>
<evidence type="ECO:0000313" key="2">
    <source>
        <dbReference type="EMBL" id="NEM98356.1"/>
    </source>
</evidence>
<evidence type="ECO:0000256" key="1">
    <source>
        <dbReference type="SAM" id="SignalP"/>
    </source>
</evidence>
<keyword evidence="3" id="KW-1185">Reference proteome</keyword>
<proteinExistence type="predicted"/>
<protein>
    <submittedName>
        <fullName evidence="2">Uncharacterized protein</fullName>
    </submittedName>
</protein>
<accession>A0A6B3LVP3</accession>
<keyword evidence="1" id="KW-0732">Signal</keyword>
<sequence length="69" mass="7362">MKKLILSFALACVTTFSFAFSSDAVVVTAEEELICVPVTYSCGELGVVCAYSAADLLEYTLLTEEIACP</sequence>
<comment type="caution">
    <text evidence="2">The sequence shown here is derived from an EMBL/GenBank/DDBJ whole genome shotgun (WGS) entry which is preliminary data.</text>
</comment>
<evidence type="ECO:0000313" key="3">
    <source>
        <dbReference type="Proteomes" id="UP000474777"/>
    </source>
</evidence>